<reference evidence="2" key="1">
    <citation type="journal article" date="2019" name="Int. J. Syst. Evol. Microbiol.">
        <title>The Global Catalogue of Microorganisms (GCM) 10K type strain sequencing project: providing services to taxonomists for standard genome sequencing and annotation.</title>
        <authorList>
            <consortium name="The Broad Institute Genomics Platform"/>
            <consortium name="The Broad Institute Genome Sequencing Center for Infectious Disease"/>
            <person name="Wu L."/>
            <person name="Ma J."/>
        </authorList>
    </citation>
    <scope>NUCLEOTIDE SEQUENCE [LARGE SCALE GENOMIC DNA]</scope>
    <source>
        <strain evidence="2">CCM 7526</strain>
    </source>
</reference>
<evidence type="ECO:0000313" key="2">
    <source>
        <dbReference type="Proteomes" id="UP001597183"/>
    </source>
</evidence>
<sequence>MQRTAPFPDPEPLSEDDLKAWTLSQIQAPAVTPDDYRLRAILNDLLTEWEDQS</sequence>
<keyword evidence="2" id="KW-1185">Reference proteome</keyword>
<organism evidence="1 2">
    <name type="scientific">Actinoplanes sichuanensis</name>
    <dbReference type="NCBI Taxonomy" id="512349"/>
    <lineage>
        <taxon>Bacteria</taxon>
        <taxon>Bacillati</taxon>
        <taxon>Actinomycetota</taxon>
        <taxon>Actinomycetes</taxon>
        <taxon>Micromonosporales</taxon>
        <taxon>Micromonosporaceae</taxon>
        <taxon>Actinoplanes</taxon>
    </lineage>
</organism>
<dbReference type="RefSeq" id="WP_317786481.1">
    <property type="nucleotide sequence ID" value="NZ_AP028461.1"/>
</dbReference>
<comment type="caution">
    <text evidence="1">The sequence shown here is derived from an EMBL/GenBank/DDBJ whole genome shotgun (WGS) entry which is preliminary data.</text>
</comment>
<name>A0ABW4A7V1_9ACTN</name>
<proteinExistence type="predicted"/>
<evidence type="ECO:0000313" key="1">
    <source>
        <dbReference type="EMBL" id="MFD1366237.1"/>
    </source>
</evidence>
<dbReference type="EMBL" id="JBHTMK010000016">
    <property type="protein sequence ID" value="MFD1366237.1"/>
    <property type="molecule type" value="Genomic_DNA"/>
</dbReference>
<accession>A0ABW4A7V1</accession>
<gene>
    <name evidence="1" type="ORF">ACFQ5G_12855</name>
</gene>
<protein>
    <submittedName>
        <fullName evidence="1">Uncharacterized protein</fullName>
    </submittedName>
</protein>
<dbReference type="Proteomes" id="UP001597183">
    <property type="component" value="Unassembled WGS sequence"/>
</dbReference>